<dbReference type="PANTHER" id="PTHR24220">
    <property type="entry name" value="IMPORT ATP-BINDING PROTEIN"/>
    <property type="match status" value="1"/>
</dbReference>
<dbReference type="InterPro" id="IPR027417">
    <property type="entry name" value="P-loop_NTPase"/>
</dbReference>
<evidence type="ECO:0000259" key="1">
    <source>
        <dbReference type="Pfam" id="PF00005"/>
    </source>
</evidence>
<dbReference type="EMBL" id="BAAARJ010000002">
    <property type="protein sequence ID" value="GAA2597048.1"/>
    <property type="molecule type" value="Genomic_DNA"/>
</dbReference>
<organism evidence="2 3">
    <name type="scientific">Streptomyces axinellae</name>
    <dbReference type="NCBI Taxonomy" id="552788"/>
    <lineage>
        <taxon>Bacteria</taxon>
        <taxon>Bacillati</taxon>
        <taxon>Actinomycetota</taxon>
        <taxon>Actinomycetes</taxon>
        <taxon>Kitasatosporales</taxon>
        <taxon>Streptomycetaceae</taxon>
        <taxon>Streptomyces</taxon>
    </lineage>
</organism>
<dbReference type="Gene3D" id="3.40.50.300">
    <property type="entry name" value="P-loop containing nucleotide triphosphate hydrolases"/>
    <property type="match status" value="1"/>
</dbReference>
<reference evidence="2 3" key="1">
    <citation type="journal article" date="2019" name="Int. J. Syst. Evol. Microbiol.">
        <title>The Global Catalogue of Microorganisms (GCM) 10K type strain sequencing project: providing services to taxonomists for standard genome sequencing and annotation.</title>
        <authorList>
            <consortium name="The Broad Institute Genomics Platform"/>
            <consortium name="The Broad Institute Genome Sequencing Center for Infectious Disease"/>
            <person name="Wu L."/>
            <person name="Ma J."/>
        </authorList>
    </citation>
    <scope>NUCLEOTIDE SEQUENCE [LARGE SCALE GENOMIC DNA]</scope>
    <source>
        <strain evidence="2 3">JCM 16373</strain>
    </source>
</reference>
<dbReference type="Pfam" id="PF00005">
    <property type="entry name" value="ABC_tran"/>
    <property type="match status" value="1"/>
</dbReference>
<dbReference type="InterPro" id="IPR003439">
    <property type="entry name" value="ABC_transporter-like_ATP-bd"/>
</dbReference>
<name>A0ABN3PRL1_9ACTN</name>
<evidence type="ECO:0000313" key="3">
    <source>
        <dbReference type="Proteomes" id="UP001501447"/>
    </source>
</evidence>
<dbReference type="SUPFAM" id="SSF52540">
    <property type="entry name" value="P-loop containing nucleoside triphosphate hydrolases"/>
    <property type="match status" value="1"/>
</dbReference>
<sequence>MHALCGTGLALPRGTFTAVMGPSGSGKTTFLQRAAGLDRPSSGTVHLGGTEITALSENQLTAPRRSRLGFVFPAFNLLPSLTVEQNVTLPRPTLTGHVTSACDREISVRRERGADTGAVARALSVLGEVSDKASYAVAALPTRSLLRRGCPGGADRGAAEGR</sequence>
<dbReference type="PANTHER" id="PTHR24220:SF685">
    <property type="entry name" value="ABC TRANSPORTER RELATED"/>
    <property type="match status" value="1"/>
</dbReference>
<keyword evidence="3" id="KW-1185">Reference proteome</keyword>
<feature type="domain" description="ABC transporter" evidence="1">
    <location>
        <begin position="9"/>
        <end position="126"/>
    </location>
</feature>
<evidence type="ECO:0000313" key="2">
    <source>
        <dbReference type="EMBL" id="GAA2597048.1"/>
    </source>
</evidence>
<gene>
    <name evidence="2" type="ORF">GCM10009863_08160</name>
</gene>
<proteinExistence type="predicted"/>
<comment type="caution">
    <text evidence="2">The sequence shown here is derived from an EMBL/GenBank/DDBJ whole genome shotgun (WGS) entry which is preliminary data.</text>
</comment>
<dbReference type="Proteomes" id="UP001501447">
    <property type="component" value="Unassembled WGS sequence"/>
</dbReference>
<dbReference type="InterPro" id="IPR015854">
    <property type="entry name" value="ABC_transpr_LolD-like"/>
</dbReference>
<protein>
    <recommendedName>
        <fullName evidence="1">ABC transporter domain-containing protein</fullName>
    </recommendedName>
</protein>
<accession>A0ABN3PRL1</accession>